<feature type="domain" description="Ig-like" evidence="6">
    <location>
        <begin position="683"/>
        <end position="767"/>
    </location>
</feature>
<dbReference type="OrthoDB" id="5985519at2759"/>
<dbReference type="Gene3D" id="2.60.40.10">
    <property type="entry name" value="Immunoglobulins"/>
    <property type="match status" value="3"/>
</dbReference>
<evidence type="ECO:0000256" key="4">
    <source>
        <dbReference type="ARBA" id="ARBA00023180"/>
    </source>
</evidence>
<organism evidence="7 8">
    <name type="scientific">Stichopus japonicus</name>
    <name type="common">Sea cucumber</name>
    <dbReference type="NCBI Taxonomy" id="307972"/>
    <lineage>
        <taxon>Eukaryota</taxon>
        <taxon>Metazoa</taxon>
        <taxon>Echinodermata</taxon>
        <taxon>Eleutherozoa</taxon>
        <taxon>Echinozoa</taxon>
        <taxon>Holothuroidea</taxon>
        <taxon>Aspidochirotacea</taxon>
        <taxon>Aspidochirotida</taxon>
        <taxon>Stichopodidae</taxon>
        <taxon>Apostichopus</taxon>
    </lineage>
</organism>
<dbReference type="PROSITE" id="PS50835">
    <property type="entry name" value="IG_LIKE"/>
    <property type="match status" value="3"/>
</dbReference>
<dbReference type="InterPro" id="IPR036179">
    <property type="entry name" value="Ig-like_dom_sf"/>
</dbReference>
<feature type="domain" description="Ig-like" evidence="6">
    <location>
        <begin position="460"/>
        <end position="538"/>
    </location>
</feature>
<dbReference type="STRING" id="307972.A0A2G8K007"/>
<evidence type="ECO:0000259" key="6">
    <source>
        <dbReference type="PROSITE" id="PS50835"/>
    </source>
</evidence>
<evidence type="ECO:0000256" key="2">
    <source>
        <dbReference type="ARBA" id="ARBA00022525"/>
    </source>
</evidence>
<keyword evidence="8" id="KW-1185">Reference proteome</keyword>
<accession>A0A2G8K007</accession>
<evidence type="ECO:0000256" key="5">
    <source>
        <dbReference type="SAM" id="MobiDB-lite"/>
    </source>
</evidence>
<dbReference type="InterPro" id="IPR013783">
    <property type="entry name" value="Ig-like_fold"/>
</dbReference>
<feature type="compositionally biased region" description="Low complexity" evidence="5">
    <location>
        <begin position="408"/>
        <end position="441"/>
    </location>
</feature>
<dbReference type="CDD" id="cd00198">
    <property type="entry name" value="vWFA"/>
    <property type="match status" value="1"/>
</dbReference>
<keyword evidence="4" id="KW-0325">Glycoprotein</keyword>
<dbReference type="SUPFAM" id="SSF48726">
    <property type="entry name" value="Immunoglobulin"/>
    <property type="match status" value="4"/>
</dbReference>
<dbReference type="AlphaFoldDB" id="A0A2G8K007"/>
<dbReference type="InterPro" id="IPR056861">
    <property type="entry name" value="HMCN1-like_VWA"/>
</dbReference>
<dbReference type="InterPro" id="IPR036465">
    <property type="entry name" value="vWFA_dom_sf"/>
</dbReference>
<dbReference type="InterPro" id="IPR056475">
    <property type="entry name" value="GBD_Hemicentin/VWA7"/>
</dbReference>
<reference evidence="7 8" key="1">
    <citation type="journal article" date="2017" name="PLoS Biol.">
        <title>The sea cucumber genome provides insights into morphological evolution and visceral regeneration.</title>
        <authorList>
            <person name="Zhang X."/>
            <person name="Sun L."/>
            <person name="Yuan J."/>
            <person name="Sun Y."/>
            <person name="Gao Y."/>
            <person name="Zhang L."/>
            <person name="Li S."/>
            <person name="Dai H."/>
            <person name="Hamel J.F."/>
            <person name="Liu C."/>
            <person name="Yu Y."/>
            <person name="Liu S."/>
            <person name="Lin W."/>
            <person name="Guo K."/>
            <person name="Jin S."/>
            <person name="Xu P."/>
            <person name="Storey K.B."/>
            <person name="Huan P."/>
            <person name="Zhang T."/>
            <person name="Zhou Y."/>
            <person name="Zhang J."/>
            <person name="Lin C."/>
            <person name="Li X."/>
            <person name="Xing L."/>
            <person name="Huo D."/>
            <person name="Sun M."/>
            <person name="Wang L."/>
            <person name="Mercier A."/>
            <person name="Li F."/>
            <person name="Yang H."/>
            <person name="Xiang J."/>
        </authorList>
    </citation>
    <scope>NUCLEOTIDE SEQUENCE [LARGE SCALE GENOMIC DNA]</scope>
    <source>
        <strain evidence="7">Shaxun</strain>
        <tissue evidence="7">Muscle</tissue>
    </source>
</reference>
<dbReference type="SMART" id="SM00409">
    <property type="entry name" value="IG"/>
    <property type="match status" value="3"/>
</dbReference>
<dbReference type="Pfam" id="PF23560">
    <property type="entry name" value="GBD_Hemicentin"/>
    <property type="match status" value="1"/>
</dbReference>
<comment type="caution">
    <text evidence="7">The sequence shown here is derived from an EMBL/GenBank/DDBJ whole genome shotgun (WGS) entry which is preliminary data.</text>
</comment>
<evidence type="ECO:0000313" key="7">
    <source>
        <dbReference type="EMBL" id="PIK41314.1"/>
    </source>
</evidence>
<protein>
    <submittedName>
        <fullName evidence="7">Hemicentin-1</fullName>
    </submittedName>
</protein>
<evidence type="ECO:0000256" key="3">
    <source>
        <dbReference type="ARBA" id="ARBA00022729"/>
    </source>
</evidence>
<keyword evidence="3" id="KW-0732">Signal</keyword>
<feature type="domain" description="Ig-like" evidence="6">
    <location>
        <begin position="592"/>
        <end position="666"/>
    </location>
</feature>
<dbReference type="InterPro" id="IPR003599">
    <property type="entry name" value="Ig_sub"/>
</dbReference>
<dbReference type="PANTHER" id="PTHR14905">
    <property type="entry name" value="NG37"/>
    <property type="match status" value="1"/>
</dbReference>
<name>A0A2G8K007_STIJA</name>
<comment type="subcellular location">
    <subcellularLocation>
        <location evidence="1">Secreted</location>
    </subcellularLocation>
</comment>
<dbReference type="CDD" id="cd00096">
    <property type="entry name" value="Ig"/>
    <property type="match status" value="2"/>
</dbReference>
<keyword evidence="2" id="KW-0964">Secreted</keyword>
<evidence type="ECO:0000313" key="8">
    <source>
        <dbReference type="Proteomes" id="UP000230750"/>
    </source>
</evidence>
<proteinExistence type="predicted"/>
<dbReference type="InterPro" id="IPR052577">
    <property type="entry name" value="VWA7"/>
</dbReference>
<dbReference type="SUPFAM" id="SSF53300">
    <property type="entry name" value="vWA-like"/>
    <property type="match status" value="1"/>
</dbReference>
<dbReference type="Gene3D" id="3.40.50.410">
    <property type="entry name" value="von Willebrand factor, type A domain"/>
    <property type="match status" value="1"/>
</dbReference>
<dbReference type="PANTHER" id="PTHR14905:SF7">
    <property type="entry name" value="VON WILLEBRAND FACTOR A DOMAIN-CONTAINING PROTEIN 7"/>
    <property type="match status" value="1"/>
</dbReference>
<dbReference type="GO" id="GO:0005576">
    <property type="term" value="C:extracellular region"/>
    <property type="evidence" value="ECO:0007669"/>
    <property type="project" value="UniProtKB-SubCell"/>
</dbReference>
<dbReference type="Pfam" id="PF13927">
    <property type="entry name" value="Ig_3"/>
    <property type="match status" value="3"/>
</dbReference>
<feature type="region of interest" description="Disordered" evidence="5">
    <location>
        <begin position="400"/>
        <end position="445"/>
    </location>
</feature>
<dbReference type="Proteomes" id="UP000230750">
    <property type="component" value="Unassembled WGS sequence"/>
</dbReference>
<evidence type="ECO:0000256" key="1">
    <source>
        <dbReference type="ARBA" id="ARBA00004613"/>
    </source>
</evidence>
<gene>
    <name evidence="7" type="ORF">BSL78_21823</name>
</gene>
<sequence>MTLVYSVSDWFKLSTQHRSILSLIIPNVFPQSLPTNLTDFIELTDYDLPEDEEVEDTPEEPDYPPGSTSLTFVFDTTGSMHDDLMKVQDGATRILETTTSNADTPLYNFVLVPFHDPRVGPVTETQDQDLFLSQLNDIYVHGGGDCPEMSVSAIKVALELSLPGSQIYVFTDARAKDYNKTKDVLKLIQDKESQVVFVLTGDCNNSAHEGYTAYEQIAATSSGLKFVELSVQTRKVHLISTDMSQGAVQYHWLPVDTRLRQFIISLSGDNPNIMLRAPNGDVIPVVPNSPENPPTGPYLEELLTLGKAYIVAIRNSTPGVYRLNVSSTSSSTLRVQGISLLDFKFGFSRDMTTNLNHTSRLPLRGVRSQLLISADQLLPRGYLKKVEFLNLQGHIIPGHEYTLEPDPTRTGSTPSLTSSPPAITSTSESRASITRITTSSESQRRQSAHWFLTRNAAPLPRMAARTPGFFGKMATLRCFVDSMLPFTVEWRKGEEVIGMTDQFSESSLVEYDVGNAHSQVEGIYSCIAHSRDMEKPLMGRADTFLDVTGKVPMYSKNTPPAVAVRVISVIITTQKHLSDILLIIASCNRTAPRILPPSNVTTVPGLDAILTCDISSTVPYNVTWDRPGSSHSLRLNTRVHLLRSGSLIIRDVRQEDTGRFRCIARNEGGYSFDYVPLLIQEPPEAFAAQPNVTFMAWDNTTLTCTATGIPTPRITWTKDGLPLPDDSRVVDSGDGRLFLRKVPYITRGENEYLVAPDQRATLHCRATGSPPPKIMWFKNNMDLSTSHYTEVTEEGDLIIMSAHV</sequence>
<dbReference type="InterPro" id="IPR003598">
    <property type="entry name" value="Ig_sub2"/>
</dbReference>
<dbReference type="InterPro" id="IPR007110">
    <property type="entry name" value="Ig-like_dom"/>
</dbReference>
<dbReference type="SMART" id="SM00408">
    <property type="entry name" value="IGc2"/>
    <property type="match status" value="3"/>
</dbReference>
<dbReference type="Pfam" id="PF25106">
    <property type="entry name" value="VWA_4"/>
    <property type="match status" value="1"/>
</dbReference>
<dbReference type="EMBL" id="MRZV01001029">
    <property type="protein sequence ID" value="PIK41314.1"/>
    <property type="molecule type" value="Genomic_DNA"/>
</dbReference>